<dbReference type="OrthoDB" id="5835829at2759"/>
<name>A0A482XQT8_LAOST</name>
<evidence type="ECO:0000313" key="2">
    <source>
        <dbReference type="EMBL" id="RZF48136.1"/>
    </source>
</evidence>
<feature type="chain" id="PRO_5019788943" description="UDP-glycosyltransferase" evidence="1">
    <location>
        <begin position="23"/>
        <end position="247"/>
    </location>
</feature>
<dbReference type="Proteomes" id="UP000291343">
    <property type="component" value="Unassembled WGS sequence"/>
</dbReference>
<protein>
    <recommendedName>
        <fullName evidence="4">UDP-glycosyltransferase</fullName>
    </recommendedName>
</protein>
<sequence>MKLTHLLAGIALILTLLLEGQGANIFAIFPTPSVSHQNSCLGFLRGLVARGHNVTVITTDPKLIDEKPPNYRVIDGSINYKVWANYMRDYKIDLQKERSPLEIMAHFEYVFAEFIDVFFSLDEVHEIINMKLSSQGIETTEYEKYDFLDRDDKMIEDGRSFTSWIIRMSRFRVIFHLPIQFHISKRSRYQCWGGIVTQLWETNLKRILGDTEGCRDRKTEYEKYDFRGRDDKMIEDRPKRSFRSWII</sequence>
<evidence type="ECO:0000313" key="3">
    <source>
        <dbReference type="Proteomes" id="UP000291343"/>
    </source>
</evidence>
<proteinExistence type="predicted"/>
<feature type="signal peptide" evidence="1">
    <location>
        <begin position="1"/>
        <end position="22"/>
    </location>
</feature>
<dbReference type="InParanoid" id="A0A482XQT8"/>
<keyword evidence="1" id="KW-0732">Signal</keyword>
<dbReference type="Gene3D" id="3.40.50.2000">
    <property type="entry name" value="Glycogen Phosphorylase B"/>
    <property type="match status" value="1"/>
</dbReference>
<evidence type="ECO:0008006" key="4">
    <source>
        <dbReference type="Google" id="ProtNLM"/>
    </source>
</evidence>
<reference evidence="2 3" key="1">
    <citation type="journal article" date="2017" name="Gigascience">
        <title>Genome sequence of the small brown planthopper, Laodelphax striatellus.</title>
        <authorList>
            <person name="Zhu J."/>
            <person name="Jiang F."/>
            <person name="Wang X."/>
            <person name="Yang P."/>
            <person name="Bao Y."/>
            <person name="Zhao W."/>
            <person name="Wang W."/>
            <person name="Lu H."/>
            <person name="Wang Q."/>
            <person name="Cui N."/>
            <person name="Li J."/>
            <person name="Chen X."/>
            <person name="Luo L."/>
            <person name="Yu J."/>
            <person name="Kang L."/>
            <person name="Cui F."/>
        </authorList>
    </citation>
    <scope>NUCLEOTIDE SEQUENCE [LARGE SCALE GENOMIC DNA]</scope>
    <source>
        <strain evidence="2">Lst14</strain>
    </source>
</reference>
<keyword evidence="3" id="KW-1185">Reference proteome</keyword>
<dbReference type="SUPFAM" id="SSF53756">
    <property type="entry name" value="UDP-Glycosyltransferase/glycogen phosphorylase"/>
    <property type="match status" value="1"/>
</dbReference>
<accession>A0A482XQT8</accession>
<gene>
    <name evidence="2" type="ORF">LSTR_LSTR002202</name>
</gene>
<organism evidence="2 3">
    <name type="scientific">Laodelphax striatellus</name>
    <name type="common">Small brown planthopper</name>
    <name type="synonym">Delphax striatella</name>
    <dbReference type="NCBI Taxonomy" id="195883"/>
    <lineage>
        <taxon>Eukaryota</taxon>
        <taxon>Metazoa</taxon>
        <taxon>Ecdysozoa</taxon>
        <taxon>Arthropoda</taxon>
        <taxon>Hexapoda</taxon>
        <taxon>Insecta</taxon>
        <taxon>Pterygota</taxon>
        <taxon>Neoptera</taxon>
        <taxon>Paraneoptera</taxon>
        <taxon>Hemiptera</taxon>
        <taxon>Auchenorrhyncha</taxon>
        <taxon>Fulgoroidea</taxon>
        <taxon>Delphacidae</taxon>
        <taxon>Criomorphinae</taxon>
        <taxon>Laodelphax</taxon>
    </lineage>
</organism>
<dbReference type="AlphaFoldDB" id="A0A482XQT8"/>
<comment type="caution">
    <text evidence="2">The sequence shown here is derived from an EMBL/GenBank/DDBJ whole genome shotgun (WGS) entry which is preliminary data.</text>
</comment>
<evidence type="ECO:0000256" key="1">
    <source>
        <dbReference type="SAM" id="SignalP"/>
    </source>
</evidence>
<dbReference type="EMBL" id="QKKF02002849">
    <property type="protein sequence ID" value="RZF48136.1"/>
    <property type="molecule type" value="Genomic_DNA"/>
</dbReference>